<dbReference type="Proteomes" id="UP000188268">
    <property type="component" value="Unassembled WGS sequence"/>
</dbReference>
<evidence type="ECO:0000313" key="3">
    <source>
        <dbReference type="Proteomes" id="UP000188268"/>
    </source>
</evidence>
<sequence>MAFLLTMTMLDLEKEKWKTKPL</sequence>
<dbReference type="Gramene" id="OMO95518">
    <property type="protein sequence ID" value="OMO95518"/>
    <property type="gene ID" value="CCACVL1_05383"/>
</dbReference>
<comment type="caution">
    <text evidence="1">The sequence shown here is derived from an EMBL/GenBank/DDBJ whole genome shotgun (WGS) entry which is preliminary data.</text>
</comment>
<evidence type="ECO:0000313" key="1">
    <source>
        <dbReference type="EMBL" id="OMO52824.1"/>
    </source>
</evidence>
<dbReference type="Gramene" id="OMO52824">
    <property type="protein sequence ID" value="OMO52824"/>
    <property type="gene ID" value="CCACVL1_29065"/>
</dbReference>
<reference evidence="1 3" key="1">
    <citation type="submission" date="2013-09" db="EMBL/GenBank/DDBJ databases">
        <title>Corchorus capsularis genome sequencing.</title>
        <authorList>
            <person name="Alam M."/>
            <person name="Haque M.S."/>
            <person name="Islam M.S."/>
            <person name="Emdad E.M."/>
            <person name="Islam M.M."/>
            <person name="Ahmed B."/>
            <person name="Halim A."/>
            <person name="Hossen Q.M.M."/>
            <person name="Hossain M.Z."/>
            <person name="Ahmed R."/>
            <person name="Khan M.M."/>
            <person name="Islam R."/>
            <person name="Rashid M.M."/>
            <person name="Khan S.A."/>
            <person name="Rahman M.S."/>
            <person name="Alam M."/>
        </authorList>
    </citation>
    <scope>NUCLEOTIDE SEQUENCE [LARGE SCALE GENOMIC DNA]</scope>
    <source>
        <strain evidence="3">cv. CVL-1</strain>
        <tissue evidence="1">Whole seedling</tissue>
    </source>
</reference>
<name>A0A1R3G424_COCAP</name>
<dbReference type="AlphaFoldDB" id="A0A1R3G424"/>
<dbReference type="EMBL" id="AWWV01015401">
    <property type="protein sequence ID" value="OMO52824.1"/>
    <property type="molecule type" value="Genomic_DNA"/>
</dbReference>
<accession>A0A1R3G424</accession>
<organism evidence="1 3">
    <name type="scientific">Corchorus capsularis</name>
    <name type="common">Jute</name>
    <dbReference type="NCBI Taxonomy" id="210143"/>
    <lineage>
        <taxon>Eukaryota</taxon>
        <taxon>Viridiplantae</taxon>
        <taxon>Streptophyta</taxon>
        <taxon>Embryophyta</taxon>
        <taxon>Tracheophyta</taxon>
        <taxon>Spermatophyta</taxon>
        <taxon>Magnoliopsida</taxon>
        <taxon>eudicotyledons</taxon>
        <taxon>Gunneridae</taxon>
        <taxon>Pentapetalae</taxon>
        <taxon>rosids</taxon>
        <taxon>malvids</taxon>
        <taxon>Malvales</taxon>
        <taxon>Malvaceae</taxon>
        <taxon>Grewioideae</taxon>
        <taxon>Apeibeae</taxon>
        <taxon>Corchorus</taxon>
    </lineage>
</organism>
<dbReference type="EMBL" id="AWWV01007642">
    <property type="protein sequence ID" value="OMO95518.1"/>
    <property type="molecule type" value="Genomic_DNA"/>
</dbReference>
<evidence type="ECO:0000313" key="2">
    <source>
        <dbReference type="EMBL" id="OMO95518.1"/>
    </source>
</evidence>
<protein>
    <submittedName>
        <fullName evidence="1">Uncharacterized protein</fullName>
    </submittedName>
</protein>
<proteinExistence type="predicted"/>
<keyword evidence="3" id="KW-1185">Reference proteome</keyword>
<gene>
    <name evidence="2" type="ORF">CCACVL1_05383</name>
    <name evidence="1" type="ORF">CCACVL1_29065</name>
</gene>